<dbReference type="InterPro" id="IPR011078">
    <property type="entry name" value="PyrdxlP_homeostasis"/>
</dbReference>
<dbReference type="NCBIfam" id="TIGR00044">
    <property type="entry name" value="YggS family pyridoxal phosphate-dependent enzyme"/>
    <property type="match status" value="1"/>
</dbReference>
<keyword evidence="1" id="KW-0663">Pyridoxal phosphate</keyword>
<name>A0A6J7VLE0_9ZZZZ</name>
<evidence type="ECO:0000259" key="2">
    <source>
        <dbReference type="Pfam" id="PF01168"/>
    </source>
</evidence>
<dbReference type="PIRSF" id="PIRSF004848">
    <property type="entry name" value="YBL036c_PLPDEIII"/>
    <property type="match status" value="1"/>
</dbReference>
<gene>
    <name evidence="3" type="ORF">UFOPK4410_00024</name>
</gene>
<organism evidence="3">
    <name type="scientific">freshwater metagenome</name>
    <dbReference type="NCBI Taxonomy" id="449393"/>
    <lineage>
        <taxon>unclassified sequences</taxon>
        <taxon>metagenomes</taxon>
        <taxon>ecological metagenomes</taxon>
    </lineage>
</organism>
<evidence type="ECO:0000313" key="3">
    <source>
        <dbReference type="EMBL" id="CAB5102439.1"/>
    </source>
</evidence>
<dbReference type="AlphaFoldDB" id="A0A6J7VLE0"/>
<proteinExistence type="inferred from homology"/>
<protein>
    <submittedName>
        <fullName evidence="3">Unannotated protein</fullName>
    </submittedName>
</protein>
<dbReference type="Pfam" id="PF01168">
    <property type="entry name" value="Ala_racemase_N"/>
    <property type="match status" value="1"/>
</dbReference>
<feature type="domain" description="Alanine racemase N-terminal" evidence="2">
    <location>
        <begin position="12"/>
        <end position="219"/>
    </location>
</feature>
<dbReference type="PANTHER" id="PTHR10146">
    <property type="entry name" value="PROLINE SYNTHETASE CO-TRANSCRIBED BACTERIAL HOMOLOG PROTEIN"/>
    <property type="match status" value="1"/>
</dbReference>
<dbReference type="HAMAP" id="MF_02087">
    <property type="entry name" value="PLP_homeostasis"/>
    <property type="match status" value="1"/>
</dbReference>
<accession>A0A6J7VLE0</accession>
<dbReference type="EMBL" id="CAFBRV010000001">
    <property type="protein sequence ID" value="CAB5102439.1"/>
    <property type="molecule type" value="Genomic_DNA"/>
</dbReference>
<dbReference type="PANTHER" id="PTHR10146:SF14">
    <property type="entry name" value="PYRIDOXAL PHOSPHATE HOMEOSTASIS PROTEIN"/>
    <property type="match status" value="1"/>
</dbReference>
<dbReference type="Gene3D" id="3.20.20.10">
    <property type="entry name" value="Alanine racemase"/>
    <property type="match status" value="1"/>
</dbReference>
<evidence type="ECO:0000256" key="1">
    <source>
        <dbReference type="ARBA" id="ARBA00022898"/>
    </source>
</evidence>
<dbReference type="GO" id="GO:0030170">
    <property type="term" value="F:pyridoxal phosphate binding"/>
    <property type="evidence" value="ECO:0007669"/>
    <property type="project" value="InterPro"/>
</dbReference>
<dbReference type="InterPro" id="IPR001608">
    <property type="entry name" value="Ala_racemase_N"/>
</dbReference>
<sequence>MNRRLEIERNLQEVREKISKALKQSGRESDQLTLIAVTKNFPVSDIEILENLGISDFGENRDSEGASKAVLVKGTWHFQGQIQSNKLKSICSWSHVIHSLDDLKHFRLIEKFASHSLQIFLQVNLDGAKNRGGAQSEELFGLAQAIEASPAHVLAGLMAVAPLAADPDVAFSRLQEIHSDFLKEFPKATGLSAGMSGDFESAIVHGATHIRIGSQILGSR</sequence>
<reference evidence="3" key="1">
    <citation type="submission" date="2020-05" db="EMBL/GenBank/DDBJ databases">
        <authorList>
            <person name="Chiriac C."/>
            <person name="Salcher M."/>
            <person name="Ghai R."/>
            <person name="Kavagutti S V."/>
        </authorList>
    </citation>
    <scope>NUCLEOTIDE SEQUENCE</scope>
</reference>
<dbReference type="SUPFAM" id="SSF51419">
    <property type="entry name" value="PLP-binding barrel"/>
    <property type="match status" value="1"/>
</dbReference>
<dbReference type="InterPro" id="IPR029066">
    <property type="entry name" value="PLP-binding_barrel"/>
</dbReference>
<dbReference type="CDD" id="cd00635">
    <property type="entry name" value="PLPDE_III_YBL036c_like"/>
    <property type="match status" value="1"/>
</dbReference>